<accession>A0A150GV51</accession>
<organism evidence="1 2">
    <name type="scientific">Gonium pectorale</name>
    <name type="common">Green alga</name>
    <dbReference type="NCBI Taxonomy" id="33097"/>
    <lineage>
        <taxon>Eukaryota</taxon>
        <taxon>Viridiplantae</taxon>
        <taxon>Chlorophyta</taxon>
        <taxon>core chlorophytes</taxon>
        <taxon>Chlorophyceae</taxon>
        <taxon>CS clade</taxon>
        <taxon>Chlamydomonadales</taxon>
        <taxon>Volvocaceae</taxon>
        <taxon>Gonium</taxon>
    </lineage>
</organism>
<dbReference type="AlphaFoldDB" id="A0A150GV51"/>
<reference evidence="2" key="1">
    <citation type="journal article" date="2016" name="Nat. Commun.">
        <title>The Gonium pectorale genome demonstrates co-option of cell cycle regulation during the evolution of multicellularity.</title>
        <authorList>
            <person name="Hanschen E.R."/>
            <person name="Marriage T.N."/>
            <person name="Ferris P.J."/>
            <person name="Hamaji T."/>
            <person name="Toyoda A."/>
            <person name="Fujiyama A."/>
            <person name="Neme R."/>
            <person name="Noguchi H."/>
            <person name="Minakuchi Y."/>
            <person name="Suzuki M."/>
            <person name="Kawai-Toyooka H."/>
            <person name="Smith D.R."/>
            <person name="Sparks H."/>
            <person name="Anderson J."/>
            <person name="Bakaric R."/>
            <person name="Luria V."/>
            <person name="Karger A."/>
            <person name="Kirschner M.W."/>
            <person name="Durand P.M."/>
            <person name="Michod R.E."/>
            <person name="Nozaki H."/>
            <person name="Olson B.J."/>
        </authorList>
    </citation>
    <scope>NUCLEOTIDE SEQUENCE [LARGE SCALE GENOMIC DNA]</scope>
    <source>
        <strain evidence="2">NIES-2863</strain>
    </source>
</reference>
<dbReference type="OrthoDB" id="543231at2759"/>
<protein>
    <submittedName>
        <fullName evidence="1">Uncharacterized protein</fullName>
    </submittedName>
</protein>
<keyword evidence="2" id="KW-1185">Reference proteome</keyword>
<dbReference type="STRING" id="33097.A0A150GV51"/>
<name>A0A150GV51_GONPE</name>
<evidence type="ECO:0000313" key="1">
    <source>
        <dbReference type="EMBL" id="KXZ53711.1"/>
    </source>
</evidence>
<sequence>MLSYGSGLGDRIGGSLTVFLHALLTDRAFEYVWYGQHVLWDTFQSPWIDWRAPPRNLSMGATVPAPPGSGGAVLPMVTENHHWRLPNRSTLYADFYLEAAVAEPRAWVRDLYGSGDLMSYGDGYDVVLWTQNQGLLALAFENPNLQKRLQALGLRWELAVPCLFNFLYVPSPAALSLFRRGNLLDVLLDPDNTVIGVQVRLGDWVFSSEQEGGQSLDDAVLARGYPHFECAQQLTDELNGVARPDEEWDGEGEEHYGAQFWDLAGWGSADSENSPRHKQEGLHAAAGEMWLFGLAAMHVVTTNSAFARLGAVAAGPKSLYGNDTAKYRVYGIPGWRRDCRLSSPDPLEAVASWWVGLHR</sequence>
<proteinExistence type="predicted"/>
<gene>
    <name evidence="1" type="ORF">GPECTOR_6g628</name>
</gene>
<dbReference type="EMBL" id="LSYV01000007">
    <property type="protein sequence ID" value="KXZ53711.1"/>
    <property type="molecule type" value="Genomic_DNA"/>
</dbReference>
<dbReference type="Proteomes" id="UP000075714">
    <property type="component" value="Unassembled WGS sequence"/>
</dbReference>
<evidence type="ECO:0000313" key="2">
    <source>
        <dbReference type="Proteomes" id="UP000075714"/>
    </source>
</evidence>
<comment type="caution">
    <text evidence="1">The sequence shown here is derived from an EMBL/GenBank/DDBJ whole genome shotgun (WGS) entry which is preliminary data.</text>
</comment>